<protein>
    <submittedName>
        <fullName evidence="8">KpsF/GutQ family sugar-phosphate isomerase</fullName>
    </submittedName>
</protein>
<feature type="domain" description="CBS" evidence="6">
    <location>
        <begin position="203"/>
        <end position="261"/>
    </location>
</feature>
<gene>
    <name evidence="8" type="ORF">Megvenef_00612</name>
</gene>
<dbReference type="RefSeq" id="WP_322776548.1">
    <property type="nucleotide sequence ID" value="NZ_JARJFB010000033.1"/>
</dbReference>
<evidence type="ECO:0000259" key="7">
    <source>
        <dbReference type="PROSITE" id="PS51464"/>
    </source>
</evidence>
<evidence type="ECO:0000256" key="1">
    <source>
        <dbReference type="ARBA" id="ARBA00008165"/>
    </source>
</evidence>
<dbReference type="Gene3D" id="3.10.580.10">
    <property type="entry name" value="CBS-domain"/>
    <property type="match status" value="1"/>
</dbReference>
<keyword evidence="3 5" id="KW-0129">CBS domain</keyword>
<dbReference type="Pfam" id="PF00571">
    <property type="entry name" value="CBS"/>
    <property type="match status" value="2"/>
</dbReference>
<evidence type="ECO:0000256" key="5">
    <source>
        <dbReference type="PROSITE-ProRule" id="PRU00703"/>
    </source>
</evidence>
<evidence type="ECO:0000313" key="8">
    <source>
        <dbReference type="EMBL" id="MEA0970645.1"/>
    </source>
</evidence>
<comment type="similarity">
    <text evidence="1 4">Belongs to the SIS family. GutQ/KpsF subfamily.</text>
</comment>
<evidence type="ECO:0000259" key="6">
    <source>
        <dbReference type="PROSITE" id="PS51371"/>
    </source>
</evidence>
<evidence type="ECO:0000256" key="4">
    <source>
        <dbReference type="PIRNR" id="PIRNR004692"/>
    </source>
</evidence>
<dbReference type="InterPro" id="IPR050986">
    <property type="entry name" value="GutQ/KpsF_isomerases"/>
</dbReference>
<dbReference type="InterPro" id="IPR004800">
    <property type="entry name" value="KdsD/KpsF-type"/>
</dbReference>
<keyword evidence="2" id="KW-0677">Repeat</keyword>
<dbReference type="InterPro" id="IPR035474">
    <property type="entry name" value="SIS_Kpsf"/>
</dbReference>
<proteinExistence type="inferred from homology"/>
<feature type="domain" description="CBS" evidence="6">
    <location>
        <begin position="268"/>
        <end position="319"/>
    </location>
</feature>
<dbReference type="PROSITE" id="PS51464">
    <property type="entry name" value="SIS"/>
    <property type="match status" value="1"/>
</dbReference>
<dbReference type="PIRSF" id="PIRSF004692">
    <property type="entry name" value="KdsD_KpsF"/>
    <property type="match status" value="1"/>
</dbReference>
<dbReference type="EMBL" id="JARJFB010000033">
    <property type="protein sequence ID" value="MEA0970645.1"/>
    <property type="molecule type" value="Genomic_DNA"/>
</dbReference>
<dbReference type="GO" id="GO:0016853">
    <property type="term" value="F:isomerase activity"/>
    <property type="evidence" value="ECO:0007669"/>
    <property type="project" value="UniProtKB-KW"/>
</dbReference>
<dbReference type="Proteomes" id="UP001291687">
    <property type="component" value="Unassembled WGS sequence"/>
</dbReference>
<reference evidence="8 9" key="1">
    <citation type="submission" date="2023-03" db="EMBL/GenBank/DDBJ databases">
        <title>Host association and intracellularity evolved multiple times independently in the Rickettsiales.</title>
        <authorList>
            <person name="Castelli M."/>
            <person name="Nardi T."/>
            <person name="Gammuto L."/>
            <person name="Bellinzona G."/>
            <person name="Sabaneyeva E."/>
            <person name="Potekhin A."/>
            <person name="Serra V."/>
            <person name="Petroni G."/>
            <person name="Sassera D."/>
        </authorList>
    </citation>
    <scope>NUCLEOTIDE SEQUENCE [LARGE SCALE GENOMIC DNA]</scope>
    <source>
        <strain evidence="8 9">Sr 2-6</strain>
    </source>
</reference>
<evidence type="ECO:0000256" key="3">
    <source>
        <dbReference type="ARBA" id="ARBA00023122"/>
    </source>
</evidence>
<dbReference type="SUPFAM" id="SSF53697">
    <property type="entry name" value="SIS domain"/>
    <property type="match status" value="1"/>
</dbReference>
<evidence type="ECO:0000256" key="2">
    <source>
        <dbReference type="ARBA" id="ARBA00022737"/>
    </source>
</evidence>
<keyword evidence="8" id="KW-0413">Isomerase</keyword>
<dbReference type="CDD" id="cd05014">
    <property type="entry name" value="SIS_Kpsf"/>
    <property type="match status" value="1"/>
</dbReference>
<dbReference type="NCBIfam" id="TIGR00393">
    <property type="entry name" value="kpsF"/>
    <property type="match status" value="1"/>
</dbReference>
<evidence type="ECO:0000313" key="9">
    <source>
        <dbReference type="Proteomes" id="UP001291687"/>
    </source>
</evidence>
<dbReference type="SMART" id="SM00116">
    <property type="entry name" value="CBS"/>
    <property type="match status" value="2"/>
</dbReference>
<dbReference type="InterPro" id="IPR000644">
    <property type="entry name" value="CBS_dom"/>
</dbReference>
<dbReference type="InterPro" id="IPR046348">
    <property type="entry name" value="SIS_dom_sf"/>
</dbReference>
<dbReference type="Gene3D" id="3.40.50.10490">
    <property type="entry name" value="Glucose-6-phosphate isomerase like protein, domain 1"/>
    <property type="match status" value="1"/>
</dbReference>
<dbReference type="PANTHER" id="PTHR42745:SF1">
    <property type="entry name" value="ARABINOSE 5-PHOSPHATE ISOMERASE KDSD"/>
    <property type="match status" value="1"/>
</dbReference>
<organism evidence="8 9">
    <name type="scientific">Candidatus Megaera venefica</name>
    <dbReference type="NCBI Taxonomy" id="2055910"/>
    <lineage>
        <taxon>Bacteria</taxon>
        <taxon>Pseudomonadati</taxon>
        <taxon>Pseudomonadota</taxon>
        <taxon>Alphaproteobacteria</taxon>
        <taxon>Rickettsiales</taxon>
        <taxon>Rickettsiaceae</taxon>
        <taxon>Candidatus Megaera</taxon>
    </lineage>
</organism>
<comment type="caution">
    <text evidence="8">The sequence shown here is derived from an EMBL/GenBank/DDBJ whole genome shotgun (WGS) entry which is preliminary data.</text>
</comment>
<name>A0ABU5NBT7_9RICK</name>
<dbReference type="PANTHER" id="PTHR42745">
    <property type="match status" value="1"/>
</dbReference>
<dbReference type="Pfam" id="PF01380">
    <property type="entry name" value="SIS"/>
    <property type="match status" value="1"/>
</dbReference>
<feature type="domain" description="SIS" evidence="7">
    <location>
        <begin position="36"/>
        <end position="178"/>
    </location>
</feature>
<keyword evidence="9" id="KW-1185">Reference proteome</keyword>
<dbReference type="PROSITE" id="PS51371">
    <property type="entry name" value="CBS"/>
    <property type="match status" value="2"/>
</dbReference>
<dbReference type="InterPro" id="IPR046342">
    <property type="entry name" value="CBS_dom_sf"/>
</dbReference>
<sequence length="319" mass="34517">MVASMDYTTLAKNSILEQSKSLQILAQDIPRDFAALVEHILNFKGRIVLMGMGKSGYIARKIAASLSSTGTPAFYIHPGEASHGDLGMITEIDMVIMLSNSGETKELFDTINYCKRFNIKIAAMTMNADSTLGKSSDFLLNLPIQTETSSISAPTTSSLMTLSLGDALVTTLHQSKGFTKEDFKIFHPGGKIGTNLLKVADIMKGEGNLPIVLESAKFTDVIITMNEKCLGCAIVLDNNDKIIGIITDGDLRRHINENLVSKVAKDVMTSNPKTISDSTLATQALFIMNQKAITALPVTHGNRLVGIVHIHDILRHGIA</sequence>
<dbReference type="CDD" id="cd04604">
    <property type="entry name" value="CBS_pair_SIS_assoc"/>
    <property type="match status" value="1"/>
</dbReference>
<accession>A0ABU5NBT7</accession>
<dbReference type="InterPro" id="IPR001347">
    <property type="entry name" value="SIS_dom"/>
</dbReference>